<evidence type="ECO:0000256" key="3">
    <source>
        <dbReference type="ARBA" id="ARBA00023163"/>
    </source>
</evidence>
<proteinExistence type="predicted"/>
<evidence type="ECO:0000313" key="6">
    <source>
        <dbReference type="Proteomes" id="UP001549321"/>
    </source>
</evidence>
<dbReference type="InterPro" id="IPR000524">
    <property type="entry name" value="Tscrpt_reg_HTH_GntR"/>
</dbReference>
<keyword evidence="6" id="KW-1185">Reference proteome</keyword>
<dbReference type="SUPFAM" id="SSF46785">
    <property type="entry name" value="Winged helix' DNA-binding domain"/>
    <property type="match status" value="1"/>
</dbReference>
<evidence type="ECO:0000259" key="4">
    <source>
        <dbReference type="PROSITE" id="PS50949"/>
    </source>
</evidence>
<dbReference type="RefSeq" id="WP_354551083.1">
    <property type="nucleotide sequence ID" value="NZ_JBEPSM010000001.1"/>
</dbReference>
<evidence type="ECO:0000313" key="5">
    <source>
        <dbReference type="EMBL" id="MET4634391.1"/>
    </source>
</evidence>
<dbReference type="PRINTS" id="PR00035">
    <property type="entry name" value="HTHGNTR"/>
</dbReference>
<dbReference type="CDD" id="cd07377">
    <property type="entry name" value="WHTH_GntR"/>
    <property type="match status" value="1"/>
</dbReference>
<evidence type="ECO:0000256" key="2">
    <source>
        <dbReference type="ARBA" id="ARBA00023125"/>
    </source>
</evidence>
<reference evidence="5 6" key="1">
    <citation type="submission" date="2024-06" db="EMBL/GenBank/DDBJ databases">
        <title>Sorghum-associated microbial communities from plants grown in Nebraska, USA.</title>
        <authorList>
            <person name="Schachtman D."/>
        </authorList>
    </citation>
    <scope>NUCLEOTIDE SEQUENCE [LARGE SCALE GENOMIC DNA]</scope>
    <source>
        <strain evidence="5 6">3207</strain>
    </source>
</reference>
<dbReference type="SMART" id="SM00895">
    <property type="entry name" value="FCD"/>
    <property type="match status" value="1"/>
</dbReference>
<dbReference type="Pfam" id="PF07729">
    <property type="entry name" value="FCD"/>
    <property type="match status" value="1"/>
</dbReference>
<dbReference type="Pfam" id="PF00392">
    <property type="entry name" value="GntR"/>
    <property type="match status" value="1"/>
</dbReference>
<dbReference type="Gene3D" id="1.10.10.10">
    <property type="entry name" value="Winged helix-like DNA-binding domain superfamily/Winged helix DNA-binding domain"/>
    <property type="match status" value="1"/>
</dbReference>
<dbReference type="InterPro" id="IPR036388">
    <property type="entry name" value="WH-like_DNA-bd_sf"/>
</dbReference>
<evidence type="ECO:0000256" key="1">
    <source>
        <dbReference type="ARBA" id="ARBA00023015"/>
    </source>
</evidence>
<organism evidence="5 6">
    <name type="scientific">Kaistia defluvii</name>
    <dbReference type="NCBI Taxonomy" id="410841"/>
    <lineage>
        <taxon>Bacteria</taxon>
        <taxon>Pseudomonadati</taxon>
        <taxon>Pseudomonadota</taxon>
        <taxon>Alphaproteobacteria</taxon>
        <taxon>Hyphomicrobiales</taxon>
        <taxon>Kaistiaceae</taxon>
        <taxon>Kaistia</taxon>
    </lineage>
</organism>
<dbReference type="GO" id="GO:0003677">
    <property type="term" value="F:DNA binding"/>
    <property type="evidence" value="ECO:0007669"/>
    <property type="project" value="UniProtKB-KW"/>
</dbReference>
<dbReference type="PANTHER" id="PTHR43537:SF53">
    <property type="entry name" value="HTH-TYPE TRANSCRIPTIONAL REPRESSOR NANR"/>
    <property type="match status" value="1"/>
</dbReference>
<dbReference type="Gene3D" id="1.20.120.530">
    <property type="entry name" value="GntR ligand-binding domain-like"/>
    <property type="match status" value="1"/>
</dbReference>
<gene>
    <name evidence="5" type="ORF">ABIE08_002304</name>
</gene>
<dbReference type="InterPro" id="IPR008920">
    <property type="entry name" value="TF_FadR/GntR_C"/>
</dbReference>
<dbReference type="EMBL" id="JBEPSM010000001">
    <property type="protein sequence ID" value="MET4634391.1"/>
    <property type="molecule type" value="Genomic_DNA"/>
</dbReference>
<protein>
    <submittedName>
        <fullName evidence="5">DNA-binding GntR family transcriptional regulator</fullName>
    </submittedName>
</protein>
<comment type="caution">
    <text evidence="5">The sequence shown here is derived from an EMBL/GenBank/DDBJ whole genome shotgun (WGS) entry which is preliminary data.</text>
</comment>
<accession>A0ABV2R141</accession>
<feature type="domain" description="HTH gntR-type" evidence="4">
    <location>
        <begin position="19"/>
        <end position="86"/>
    </location>
</feature>
<dbReference type="SMART" id="SM00345">
    <property type="entry name" value="HTH_GNTR"/>
    <property type="match status" value="1"/>
</dbReference>
<dbReference type="InterPro" id="IPR011711">
    <property type="entry name" value="GntR_C"/>
</dbReference>
<name>A0ABV2R141_9HYPH</name>
<dbReference type="InterPro" id="IPR036390">
    <property type="entry name" value="WH_DNA-bd_sf"/>
</dbReference>
<dbReference type="SUPFAM" id="SSF48008">
    <property type="entry name" value="GntR ligand-binding domain-like"/>
    <property type="match status" value="1"/>
</dbReference>
<keyword evidence="3" id="KW-0804">Transcription</keyword>
<dbReference type="PANTHER" id="PTHR43537">
    <property type="entry name" value="TRANSCRIPTIONAL REGULATOR, GNTR FAMILY"/>
    <property type="match status" value="1"/>
</dbReference>
<dbReference type="PROSITE" id="PS50949">
    <property type="entry name" value="HTH_GNTR"/>
    <property type="match status" value="1"/>
</dbReference>
<keyword evidence="1" id="KW-0805">Transcription regulation</keyword>
<keyword evidence="2 5" id="KW-0238">DNA-binding</keyword>
<dbReference type="Proteomes" id="UP001549321">
    <property type="component" value="Unassembled WGS sequence"/>
</dbReference>
<sequence>MTIRQDEQAVEAAIGHRRGSGVGHVYEALRNDIIELVLPPGSPIDEVQLAQRFSLSRTPIREALVRLAAEGLITTLPNRATIVANIDFLGLPQFFDALTLMYRVTTRLAAAHHREEDIQRISALQANFIQAVEARDALAMIGANRDFHLEIARAGRNRYYTDLFTQLLDEGRRILRLYYSSFHDVLPREYVNEHEDMIAAIVARDIDRADALASAHADQIVRHIQASITADGRTNARIAI</sequence>